<evidence type="ECO:0000313" key="3">
    <source>
        <dbReference type="EMBL" id="GGS37164.1"/>
    </source>
</evidence>
<comment type="caution">
    <text evidence="3">The sequence shown here is derived from an EMBL/GenBank/DDBJ whole genome shotgun (WGS) entry which is preliminary data.</text>
</comment>
<gene>
    <name evidence="3" type="ORF">GCM10010171_35030</name>
</gene>
<feature type="compositionally biased region" description="Polar residues" evidence="1">
    <location>
        <begin position="7"/>
        <end position="22"/>
    </location>
</feature>
<reference evidence="3" key="1">
    <citation type="journal article" date="2014" name="Int. J. Syst. Evol. Microbiol.">
        <title>Complete genome sequence of Corynebacterium casei LMG S-19264T (=DSM 44701T), isolated from a smear-ripened cheese.</title>
        <authorList>
            <consortium name="US DOE Joint Genome Institute (JGI-PGF)"/>
            <person name="Walter F."/>
            <person name="Albersmeier A."/>
            <person name="Kalinowski J."/>
            <person name="Ruckert C."/>
        </authorList>
    </citation>
    <scope>NUCLEOTIDE SEQUENCE</scope>
    <source>
        <strain evidence="3">JCM 3276</strain>
    </source>
</reference>
<evidence type="ECO:0000256" key="1">
    <source>
        <dbReference type="SAM" id="MobiDB-lite"/>
    </source>
</evidence>
<dbReference type="EMBL" id="BMRB01000002">
    <property type="protein sequence ID" value="GGS37164.1"/>
    <property type="molecule type" value="Genomic_DNA"/>
</dbReference>
<reference evidence="3" key="2">
    <citation type="submission" date="2020-09" db="EMBL/GenBank/DDBJ databases">
        <authorList>
            <person name="Sun Q."/>
            <person name="Ohkuma M."/>
        </authorList>
    </citation>
    <scope>NUCLEOTIDE SEQUENCE</scope>
    <source>
        <strain evidence="3">JCM 3276</strain>
    </source>
</reference>
<protein>
    <submittedName>
        <fullName evidence="3">Dynein regulation protein LC7</fullName>
    </submittedName>
</protein>
<dbReference type="AlphaFoldDB" id="A0A918LET8"/>
<evidence type="ECO:0000313" key="4">
    <source>
        <dbReference type="Proteomes" id="UP000660680"/>
    </source>
</evidence>
<dbReference type="InterPro" id="IPR004942">
    <property type="entry name" value="Roadblock/LAMTOR2_dom"/>
</dbReference>
<evidence type="ECO:0000259" key="2">
    <source>
        <dbReference type="SMART" id="SM00960"/>
    </source>
</evidence>
<proteinExistence type="predicted"/>
<feature type="region of interest" description="Disordered" evidence="1">
    <location>
        <begin position="1"/>
        <end position="22"/>
    </location>
</feature>
<organism evidence="3 4">
    <name type="scientific">Actinokineospora fastidiosa</name>
    <dbReference type="NCBI Taxonomy" id="1816"/>
    <lineage>
        <taxon>Bacteria</taxon>
        <taxon>Bacillati</taxon>
        <taxon>Actinomycetota</taxon>
        <taxon>Actinomycetes</taxon>
        <taxon>Pseudonocardiales</taxon>
        <taxon>Pseudonocardiaceae</taxon>
        <taxon>Actinokineospora</taxon>
    </lineage>
</organism>
<sequence length="161" mass="16904">MRDARSPSPTTEWSTMTSTQSKPSRFGWLVNDFAERVTGVAHAVVVSADGLLLTSSNRLPVDRADQLAAVASGIISLTQGAARCFEAGSVRETVVEMERGIMLLMAIGDGSCLAVLAAPTCDIGQVAYEMTLLVDRVGQLLTPELRAALQGAAGRMVGQPA</sequence>
<accession>A0A918LET8</accession>
<dbReference type="Proteomes" id="UP000660680">
    <property type="component" value="Unassembled WGS sequence"/>
</dbReference>
<dbReference type="PANTHER" id="PTHR36222:SF1">
    <property type="entry name" value="SERINE PROTEASE INHIBITOR RV3364C"/>
    <property type="match status" value="1"/>
</dbReference>
<dbReference type="SMART" id="SM00960">
    <property type="entry name" value="Robl_LC7"/>
    <property type="match status" value="1"/>
</dbReference>
<dbReference type="Pfam" id="PF03259">
    <property type="entry name" value="Robl_LC7"/>
    <property type="match status" value="1"/>
</dbReference>
<keyword evidence="4" id="KW-1185">Reference proteome</keyword>
<dbReference type="SUPFAM" id="SSF103196">
    <property type="entry name" value="Roadblock/LC7 domain"/>
    <property type="match status" value="1"/>
</dbReference>
<dbReference type="Gene3D" id="3.30.450.30">
    <property type="entry name" value="Dynein light chain 2a, cytoplasmic"/>
    <property type="match status" value="1"/>
</dbReference>
<feature type="domain" description="Roadblock/LAMTOR2" evidence="2">
    <location>
        <begin position="27"/>
        <end position="117"/>
    </location>
</feature>
<name>A0A918LET8_9PSEU</name>
<dbReference type="PANTHER" id="PTHR36222">
    <property type="entry name" value="SERINE PROTEASE INHIBITOR RV3364C"/>
    <property type="match status" value="1"/>
</dbReference>
<dbReference type="InterPro" id="IPR053141">
    <property type="entry name" value="Mycobact_SerProt_Inhib_Rv3364c"/>
</dbReference>